<dbReference type="GO" id="GO:0008270">
    <property type="term" value="F:zinc ion binding"/>
    <property type="evidence" value="ECO:0007669"/>
    <property type="project" value="InterPro"/>
</dbReference>
<gene>
    <name evidence="8" type="primary">yjmD</name>
    <name evidence="8" type="ORF">Pla52n_07020</name>
</gene>
<evidence type="ECO:0000313" key="8">
    <source>
        <dbReference type="EMBL" id="TWU08120.1"/>
    </source>
</evidence>
<proteinExistence type="inferred from homology"/>
<dbReference type="InterPro" id="IPR002328">
    <property type="entry name" value="ADH_Zn_CS"/>
</dbReference>
<comment type="caution">
    <text evidence="8">The sequence shown here is derived from an EMBL/GenBank/DDBJ whole genome shotgun (WGS) entry which is preliminary data.</text>
</comment>
<keyword evidence="3 5" id="KW-0862">Zinc</keyword>
<evidence type="ECO:0000256" key="2">
    <source>
        <dbReference type="ARBA" id="ARBA00022723"/>
    </source>
</evidence>
<comment type="similarity">
    <text evidence="5">Belongs to the zinc-containing alcohol dehydrogenase family.</text>
</comment>
<dbReference type="InterPro" id="IPR013149">
    <property type="entry name" value="ADH-like_C"/>
</dbReference>
<dbReference type="Gene3D" id="3.40.50.720">
    <property type="entry name" value="NAD(P)-binding Rossmann-like Domain"/>
    <property type="match status" value="1"/>
</dbReference>
<dbReference type="Pfam" id="PF08240">
    <property type="entry name" value="ADH_N"/>
    <property type="match status" value="1"/>
</dbReference>
<evidence type="ECO:0000259" key="7">
    <source>
        <dbReference type="Pfam" id="PF08240"/>
    </source>
</evidence>
<evidence type="ECO:0000259" key="6">
    <source>
        <dbReference type="Pfam" id="PF00107"/>
    </source>
</evidence>
<dbReference type="InterPro" id="IPR036291">
    <property type="entry name" value="NAD(P)-bd_dom_sf"/>
</dbReference>
<protein>
    <submittedName>
        <fullName evidence="8">Putative zinc-type alcohol dehydrogenase-like protein YjmD</fullName>
        <ecNumber evidence="8">1.-.-.-</ecNumber>
    </submittedName>
</protein>
<evidence type="ECO:0000256" key="1">
    <source>
        <dbReference type="ARBA" id="ARBA00001947"/>
    </source>
</evidence>
<dbReference type="Gene3D" id="3.90.180.10">
    <property type="entry name" value="Medium-chain alcohol dehydrogenases, catalytic domain"/>
    <property type="match status" value="1"/>
</dbReference>
<dbReference type="PROSITE" id="PS00059">
    <property type="entry name" value="ADH_ZINC"/>
    <property type="match status" value="1"/>
</dbReference>
<dbReference type="InterPro" id="IPR013154">
    <property type="entry name" value="ADH-like_N"/>
</dbReference>
<feature type="domain" description="Alcohol dehydrogenase-like N-terminal" evidence="7">
    <location>
        <begin position="25"/>
        <end position="133"/>
    </location>
</feature>
<evidence type="ECO:0000256" key="3">
    <source>
        <dbReference type="ARBA" id="ARBA00022833"/>
    </source>
</evidence>
<keyword evidence="2 5" id="KW-0479">Metal-binding</keyword>
<sequence>MRAVCFRSIQRVEVDELPDVSIQDPGDALVAVEMAGLCGSDLHPFFGRETGLDVGTVMGHEFVGRVIAVGGNVQQIRLGDRVCSPFTTNCGHCFYCQRGLTSRCTSGQLFGWVQDSVGLHGGQAELVRVPLADATLMNLPETISAEAGLLLGDNLSTAVFGVSMAVETDRIVDDVHVVVGCGTVGLLAIAWLNRLGAKQVHAVDPNLPRLSLAARLGATVHADERDAIEAIMRATGRRGADAVLEFVGLPDAQRLAYELIRPGGRMSVIGCHCTPGFSFSPADAYNKNLTYRTGRCPARHYMSMLAENLNRQAMDLDWCITHRFGLEDAESAYDVFAHQQDGCVKAVLTFG</sequence>
<dbReference type="SUPFAM" id="SSF50129">
    <property type="entry name" value="GroES-like"/>
    <property type="match status" value="1"/>
</dbReference>
<reference evidence="8 9" key="1">
    <citation type="submission" date="2019-02" db="EMBL/GenBank/DDBJ databases">
        <title>Deep-cultivation of Planctomycetes and their phenomic and genomic characterization uncovers novel biology.</title>
        <authorList>
            <person name="Wiegand S."/>
            <person name="Jogler M."/>
            <person name="Boedeker C."/>
            <person name="Pinto D."/>
            <person name="Vollmers J."/>
            <person name="Rivas-Marin E."/>
            <person name="Kohn T."/>
            <person name="Peeters S.H."/>
            <person name="Heuer A."/>
            <person name="Rast P."/>
            <person name="Oberbeckmann S."/>
            <person name="Bunk B."/>
            <person name="Jeske O."/>
            <person name="Meyerdierks A."/>
            <person name="Storesund J.E."/>
            <person name="Kallscheuer N."/>
            <person name="Luecker S."/>
            <person name="Lage O.M."/>
            <person name="Pohl T."/>
            <person name="Merkel B.J."/>
            <person name="Hornburger P."/>
            <person name="Mueller R.-W."/>
            <person name="Bruemmer F."/>
            <person name="Labrenz M."/>
            <person name="Spormann A.M."/>
            <person name="Op Den Camp H."/>
            <person name="Overmann J."/>
            <person name="Amann R."/>
            <person name="Jetten M.S.M."/>
            <person name="Mascher T."/>
            <person name="Medema M.H."/>
            <person name="Devos D.P."/>
            <person name="Kaster A.-K."/>
            <person name="Ovreas L."/>
            <person name="Rohde M."/>
            <person name="Galperin M.Y."/>
            <person name="Jogler C."/>
        </authorList>
    </citation>
    <scope>NUCLEOTIDE SEQUENCE [LARGE SCALE GENOMIC DNA]</scope>
    <source>
        <strain evidence="8 9">Pla52n</strain>
    </source>
</reference>
<dbReference type="SUPFAM" id="SSF51735">
    <property type="entry name" value="NAD(P)-binding Rossmann-fold domains"/>
    <property type="match status" value="1"/>
</dbReference>
<dbReference type="PANTHER" id="PTHR42813:SF2">
    <property type="entry name" value="DEHYDROGENASE, ZINC-CONTAINING, PUTATIVE (AFU_ORTHOLOGUE AFUA_2G02810)-RELATED"/>
    <property type="match status" value="1"/>
</dbReference>
<name>A0A5C6B835_9BACT</name>
<dbReference type="GO" id="GO:0016491">
    <property type="term" value="F:oxidoreductase activity"/>
    <property type="evidence" value="ECO:0007669"/>
    <property type="project" value="UniProtKB-KW"/>
</dbReference>
<evidence type="ECO:0000313" key="9">
    <source>
        <dbReference type="Proteomes" id="UP000320176"/>
    </source>
</evidence>
<organism evidence="8 9">
    <name type="scientific">Stieleria varia</name>
    <dbReference type="NCBI Taxonomy" id="2528005"/>
    <lineage>
        <taxon>Bacteria</taxon>
        <taxon>Pseudomonadati</taxon>
        <taxon>Planctomycetota</taxon>
        <taxon>Planctomycetia</taxon>
        <taxon>Pirellulales</taxon>
        <taxon>Pirellulaceae</taxon>
        <taxon>Stieleria</taxon>
    </lineage>
</organism>
<dbReference type="EMBL" id="SJPN01000001">
    <property type="protein sequence ID" value="TWU08120.1"/>
    <property type="molecule type" value="Genomic_DNA"/>
</dbReference>
<dbReference type="Pfam" id="PF00107">
    <property type="entry name" value="ADH_zinc_N"/>
    <property type="match status" value="1"/>
</dbReference>
<comment type="cofactor">
    <cofactor evidence="1 5">
        <name>Zn(2+)</name>
        <dbReference type="ChEBI" id="CHEBI:29105"/>
    </cofactor>
</comment>
<keyword evidence="4 8" id="KW-0560">Oxidoreductase</keyword>
<evidence type="ECO:0000256" key="5">
    <source>
        <dbReference type="RuleBase" id="RU361277"/>
    </source>
</evidence>
<keyword evidence="9" id="KW-1185">Reference proteome</keyword>
<dbReference type="InterPro" id="IPR011032">
    <property type="entry name" value="GroES-like_sf"/>
</dbReference>
<dbReference type="Proteomes" id="UP000320176">
    <property type="component" value="Unassembled WGS sequence"/>
</dbReference>
<dbReference type="PANTHER" id="PTHR42813">
    <property type="entry name" value="ZINC-TYPE ALCOHOL DEHYDROGENASE-LIKE"/>
    <property type="match status" value="1"/>
</dbReference>
<dbReference type="OrthoDB" id="239596at2"/>
<dbReference type="EC" id="1.-.-.-" evidence="8"/>
<dbReference type="AlphaFoldDB" id="A0A5C6B835"/>
<accession>A0A5C6B835</accession>
<evidence type="ECO:0000256" key="4">
    <source>
        <dbReference type="ARBA" id="ARBA00023002"/>
    </source>
</evidence>
<feature type="domain" description="Alcohol dehydrogenase-like C-terminal" evidence="6">
    <location>
        <begin position="184"/>
        <end position="298"/>
    </location>
</feature>